<feature type="region of interest" description="Disordered" evidence="1">
    <location>
        <begin position="169"/>
        <end position="196"/>
    </location>
</feature>
<dbReference type="AlphaFoldDB" id="A0A4Z2FSY9"/>
<dbReference type="Proteomes" id="UP000314294">
    <property type="component" value="Unassembled WGS sequence"/>
</dbReference>
<comment type="caution">
    <text evidence="2">The sequence shown here is derived from an EMBL/GenBank/DDBJ whole genome shotgun (WGS) entry which is preliminary data.</text>
</comment>
<sequence length="231" mass="25326">MPLIRPRPAENYLTEEPPTETNACLCEFTGAHSGIYWRGQRAEHTKEITAAQRFTGSKQLQEAAGRLAFPIANSSINSAAPGGSPDPSPCHPNLHSYLQENNPGSSPPHLHYIFPNSPSERRLQALFTRSHLHSGSCGVKLPDDLEQTPANGEFIVRNVAEPTIFGKCTEEPQQQVDEGKTENGGGDSPHRHQLAPPFFRQEGGAARDVAEAFRRGSVSSRKRFVSRQDPP</sequence>
<evidence type="ECO:0000313" key="2">
    <source>
        <dbReference type="EMBL" id="TNN43512.1"/>
    </source>
</evidence>
<feature type="region of interest" description="Disordered" evidence="1">
    <location>
        <begin position="77"/>
        <end position="109"/>
    </location>
</feature>
<reference evidence="2 3" key="1">
    <citation type="submission" date="2019-03" db="EMBL/GenBank/DDBJ databases">
        <title>First draft genome of Liparis tanakae, snailfish: a comprehensive survey of snailfish specific genes.</title>
        <authorList>
            <person name="Kim W."/>
            <person name="Song I."/>
            <person name="Jeong J.-H."/>
            <person name="Kim D."/>
            <person name="Kim S."/>
            <person name="Ryu S."/>
            <person name="Song J.Y."/>
            <person name="Lee S.K."/>
        </authorList>
    </citation>
    <scope>NUCLEOTIDE SEQUENCE [LARGE SCALE GENOMIC DNA]</scope>
    <source>
        <tissue evidence="2">Muscle</tissue>
    </source>
</reference>
<accession>A0A4Z2FSY9</accession>
<proteinExistence type="predicted"/>
<organism evidence="2 3">
    <name type="scientific">Liparis tanakae</name>
    <name type="common">Tanaka's snailfish</name>
    <dbReference type="NCBI Taxonomy" id="230148"/>
    <lineage>
        <taxon>Eukaryota</taxon>
        <taxon>Metazoa</taxon>
        <taxon>Chordata</taxon>
        <taxon>Craniata</taxon>
        <taxon>Vertebrata</taxon>
        <taxon>Euteleostomi</taxon>
        <taxon>Actinopterygii</taxon>
        <taxon>Neopterygii</taxon>
        <taxon>Teleostei</taxon>
        <taxon>Neoteleostei</taxon>
        <taxon>Acanthomorphata</taxon>
        <taxon>Eupercaria</taxon>
        <taxon>Perciformes</taxon>
        <taxon>Cottioidei</taxon>
        <taxon>Cottales</taxon>
        <taxon>Liparidae</taxon>
        <taxon>Liparis</taxon>
    </lineage>
</organism>
<evidence type="ECO:0000313" key="3">
    <source>
        <dbReference type="Proteomes" id="UP000314294"/>
    </source>
</evidence>
<gene>
    <name evidence="2" type="ORF">EYF80_046300</name>
</gene>
<evidence type="ECO:0000256" key="1">
    <source>
        <dbReference type="SAM" id="MobiDB-lite"/>
    </source>
</evidence>
<name>A0A4Z2FSY9_9TELE</name>
<protein>
    <submittedName>
        <fullName evidence="2">Uncharacterized protein</fullName>
    </submittedName>
</protein>
<keyword evidence="3" id="KW-1185">Reference proteome</keyword>
<dbReference type="EMBL" id="SRLO01000961">
    <property type="protein sequence ID" value="TNN43512.1"/>
    <property type="molecule type" value="Genomic_DNA"/>
</dbReference>